<dbReference type="PANTHER" id="PTHR48022:SF24">
    <property type="entry name" value="HEXOSE TRANSPORTER PROTEIN (AFU_ORTHOLOGUE AFUA_8G04480)"/>
    <property type="match status" value="1"/>
</dbReference>
<feature type="domain" description="Major facilitator superfamily (MFS) profile" evidence="7">
    <location>
        <begin position="33"/>
        <end position="483"/>
    </location>
</feature>
<comment type="caution">
    <text evidence="8">The sequence shown here is derived from an EMBL/GenBank/DDBJ whole genome shotgun (WGS) entry which is preliminary data.</text>
</comment>
<reference evidence="8" key="1">
    <citation type="submission" date="2021-07" db="EMBL/GenBank/DDBJ databases">
        <authorList>
            <person name="Branca A.L. A."/>
        </authorList>
    </citation>
    <scope>NUCLEOTIDE SEQUENCE</scope>
</reference>
<accession>A0A9W4MLY5</accession>
<dbReference type="Gene3D" id="1.20.1250.20">
    <property type="entry name" value="MFS general substrate transporter like domains"/>
    <property type="match status" value="1"/>
</dbReference>
<feature type="transmembrane region" description="Helical" evidence="6">
    <location>
        <begin position="205"/>
        <end position="224"/>
    </location>
</feature>
<sequence>MEPTSENSELRIQEFCTKERWWRVPHLVKLNLILLVPFVSSYVGGFDGSMLNGVQTVQQWKEGKYSRGLPCYRRHFNHPSGGMLGLMVNMQTIGGIIALPVAPFVADRFGRRIPIFIGSMVIIAAAILQGTAKNMAMFVVGRFFIGLGGMFVATASPPLLGELAYPTHRPIITAVYNTTWYVGSIVAAWSTYGTFDMPNSWSWKIPSLLQGLVSIFQVIFIFFVPESPRWLIANGRTGDATRILSKYHCDTDEPTTLVQLQVAEITGAMEFEKSLNSVSYLQFFETKGNRHRLLVTAALGLIVQWCGNQLISGYLALVLIDTGITDAETQNLINGALQIYNFVIATGSAILIERLGRRFLFLTSTIGMLISFTIWTILAARNQIEESHKGLGIGVVAMVFVFYTFYNFAMNPLPIAYLVEVLPYTLRAKGLSIFNLAQICSGMFNRFVNPVALEALRWKYYTVFCCALVLWLSIIYFAFPETRGLTLEEVSRLFDGDQALASASEIKAEGLPEIEHKDHVIADSKDA</sequence>
<dbReference type="InterPro" id="IPR050360">
    <property type="entry name" value="MFS_Sugar_Transporters"/>
</dbReference>
<protein>
    <recommendedName>
        <fullName evidence="7">Major facilitator superfamily (MFS) profile domain-containing protein</fullName>
    </recommendedName>
</protein>
<feature type="transmembrane region" description="Helical" evidence="6">
    <location>
        <begin position="83"/>
        <end position="106"/>
    </location>
</feature>
<dbReference type="SUPFAM" id="SSF103473">
    <property type="entry name" value="MFS general substrate transporter"/>
    <property type="match status" value="1"/>
</dbReference>
<dbReference type="AlphaFoldDB" id="A0A9W4MLY5"/>
<feature type="transmembrane region" description="Helical" evidence="6">
    <location>
        <begin position="113"/>
        <end position="132"/>
    </location>
</feature>
<organism evidence="8 9">
    <name type="scientific">Penicillium olsonii</name>
    <dbReference type="NCBI Taxonomy" id="99116"/>
    <lineage>
        <taxon>Eukaryota</taxon>
        <taxon>Fungi</taxon>
        <taxon>Dikarya</taxon>
        <taxon>Ascomycota</taxon>
        <taxon>Pezizomycotina</taxon>
        <taxon>Eurotiomycetes</taxon>
        <taxon>Eurotiomycetidae</taxon>
        <taxon>Eurotiales</taxon>
        <taxon>Aspergillaceae</taxon>
        <taxon>Penicillium</taxon>
    </lineage>
</organism>
<dbReference type="GO" id="GO:0016020">
    <property type="term" value="C:membrane"/>
    <property type="evidence" value="ECO:0007669"/>
    <property type="project" value="UniProtKB-SubCell"/>
</dbReference>
<evidence type="ECO:0000256" key="5">
    <source>
        <dbReference type="ARBA" id="ARBA00023136"/>
    </source>
</evidence>
<feature type="transmembrane region" description="Helical" evidence="6">
    <location>
        <begin position="172"/>
        <end position="193"/>
    </location>
</feature>
<dbReference type="PROSITE" id="PS50850">
    <property type="entry name" value="MFS"/>
    <property type="match status" value="1"/>
</dbReference>
<dbReference type="EMBL" id="CAJVOS010000006">
    <property type="protein sequence ID" value="CAG7941812.1"/>
    <property type="molecule type" value="Genomic_DNA"/>
</dbReference>
<evidence type="ECO:0000256" key="2">
    <source>
        <dbReference type="ARBA" id="ARBA00010992"/>
    </source>
</evidence>
<evidence type="ECO:0000259" key="7">
    <source>
        <dbReference type="PROSITE" id="PS50850"/>
    </source>
</evidence>
<evidence type="ECO:0000313" key="9">
    <source>
        <dbReference type="Proteomes" id="UP001153618"/>
    </source>
</evidence>
<keyword evidence="3 6" id="KW-0812">Transmembrane</keyword>
<name>A0A9W4MLY5_PENOL</name>
<evidence type="ECO:0000313" key="8">
    <source>
        <dbReference type="EMBL" id="CAG7941812.1"/>
    </source>
</evidence>
<feature type="transmembrane region" description="Helical" evidence="6">
    <location>
        <begin position="293"/>
        <end position="320"/>
    </location>
</feature>
<dbReference type="PANTHER" id="PTHR48022">
    <property type="entry name" value="PLASTIDIC GLUCOSE TRANSPORTER 4"/>
    <property type="match status" value="1"/>
</dbReference>
<keyword evidence="9" id="KW-1185">Reference proteome</keyword>
<evidence type="ECO:0000256" key="1">
    <source>
        <dbReference type="ARBA" id="ARBA00004141"/>
    </source>
</evidence>
<comment type="subcellular location">
    <subcellularLocation>
        <location evidence="1">Membrane</location>
        <topology evidence="1">Multi-pass membrane protein</topology>
    </subcellularLocation>
</comment>
<feature type="transmembrane region" description="Helical" evidence="6">
    <location>
        <begin position="138"/>
        <end position="160"/>
    </location>
</feature>
<dbReference type="GO" id="GO:0005351">
    <property type="term" value="F:carbohydrate:proton symporter activity"/>
    <property type="evidence" value="ECO:0007669"/>
    <property type="project" value="TreeGrafter"/>
</dbReference>
<evidence type="ECO:0000256" key="4">
    <source>
        <dbReference type="ARBA" id="ARBA00022989"/>
    </source>
</evidence>
<comment type="similarity">
    <text evidence="2">Belongs to the major facilitator superfamily. Sugar transporter (TC 2.A.1.1) family.</text>
</comment>
<feature type="transmembrane region" description="Helical" evidence="6">
    <location>
        <begin position="332"/>
        <end position="352"/>
    </location>
</feature>
<evidence type="ECO:0000256" key="3">
    <source>
        <dbReference type="ARBA" id="ARBA00022692"/>
    </source>
</evidence>
<dbReference type="PROSITE" id="PS00216">
    <property type="entry name" value="SUGAR_TRANSPORT_1"/>
    <property type="match status" value="1"/>
</dbReference>
<feature type="transmembrane region" description="Helical" evidence="6">
    <location>
        <begin position="359"/>
        <end position="378"/>
    </location>
</feature>
<keyword evidence="4 6" id="KW-1133">Transmembrane helix</keyword>
<dbReference type="InterPro" id="IPR036259">
    <property type="entry name" value="MFS_trans_sf"/>
</dbReference>
<feature type="transmembrane region" description="Helical" evidence="6">
    <location>
        <begin position="390"/>
        <end position="409"/>
    </location>
</feature>
<proteinExistence type="inferred from homology"/>
<keyword evidence="5 6" id="KW-0472">Membrane</keyword>
<dbReference type="InterPro" id="IPR005828">
    <property type="entry name" value="MFS_sugar_transport-like"/>
</dbReference>
<dbReference type="InterPro" id="IPR005829">
    <property type="entry name" value="Sugar_transporter_CS"/>
</dbReference>
<feature type="transmembrane region" description="Helical" evidence="6">
    <location>
        <begin position="460"/>
        <end position="479"/>
    </location>
</feature>
<gene>
    <name evidence="8" type="ORF">POLS_LOCUS208</name>
</gene>
<dbReference type="Proteomes" id="UP001153618">
    <property type="component" value="Unassembled WGS sequence"/>
</dbReference>
<dbReference type="InterPro" id="IPR020846">
    <property type="entry name" value="MFS_dom"/>
</dbReference>
<evidence type="ECO:0000256" key="6">
    <source>
        <dbReference type="SAM" id="Phobius"/>
    </source>
</evidence>
<dbReference type="FunFam" id="1.20.1250.20:FF:000117">
    <property type="entry name" value="MFS hexose transporter"/>
    <property type="match status" value="1"/>
</dbReference>
<feature type="transmembrane region" description="Helical" evidence="6">
    <location>
        <begin position="27"/>
        <end position="45"/>
    </location>
</feature>
<dbReference type="OrthoDB" id="6133115at2759"/>
<dbReference type="Pfam" id="PF00083">
    <property type="entry name" value="Sugar_tr"/>
    <property type="match status" value="1"/>
</dbReference>